<sequence length="1195" mass="134549">MQTKKKANGRNASREHASARVSRTVKKGSENVEVPKKKVTELITSSVRKQKSVSVLSNKNEESVAAINLNTRYGLGNEPSGACLEYDSFKKASMDHKDCDEETAPVLQTIFSPTFHVSKVAGGDIASGDAEGANLSSEVSAIYLAMKNSKLECVDEYGQESMTDVCMEDDEYEEFDDFDPYLFIKNLPELSSVVPTFRPMLLPKQTRSCPPTTLVLDLDETLVHSTLEPCDDADFTFPVNFNLQKHTVYVRCRPYLKDFLERVSSLFEIIIFTASQSIYAEQLLNVLDPKRKLFRHRVFRESCVFVDGNYLKDLSVLGRDLSHVIIVDNSPQAFGFQVDNGIPIESWFDDRSDQELLLLLPFLESLVGVEDVRPLIVQKFNIREKIAAAVYPPLNSNRGDPFESFAIVEIDYVVAQKLKEAEITEQDSLLLTRNLLRIAIFNISYIRGLFPENYFNDKSVPALGVYDALQKKYLKTLLFCVCEAVEGPMIEEYAFSFSYSDSDSQEISMNINRTGNKKKGGTFKCNTTTEITTTQMRSSACKMVRTLVQLMRTLDRMPEERTILMKLFYYDDVTVKSVLDPCEDENDDMQDDEVSLGADSVQRDESSDSDSEVSQPQEDQYIVAPIDKQQPEEDNGMVDEDNTQDPEEDEQQLVRVKDWINCRHLHSVELTDVLSNFPDISVALTEEIMGKLVKEGLLSKGGKDTYTINKQEKFNYEFALVKEEMDGVTLCDKSPQLDDHIYMKALYYALSMNYVTIAKLQKKLDKEANQSTVRKLIDKMIREGYVEAKGSRRLGKRVIHSTLTKKKLMEAKKALDIDFMEIETNEPLNKSDHQEFRKIGSKHMDMSTCGLLHSVGSDVTRTKGRSDIHQSGSFRSEQAISKAKVGNTPTSRAGPVASRESFALGNEKIRTNGSTNNCDEVDDIMCSRSTQDKRLRKTSTVKEPILQQVKRQKSLAIEDMETERKKQELRHLGFMRIAAIQALVCVSSLYDYAKRNSGPLRSPVGTVESAVTAVVGPVYQKFKGVPDDLLVFLDKKVDDASRKFDEHAPPLAKRVASQVHSLIETASQKAQNLVSEAQTGGPRAAVHYAAAESKHLLVTNSVKAWYKLNHYALFHTMADMAVPTAAQWSKKYNHLVVEMTKKGYTVFGYLPLVPIDDIAKAFKQSEAPKKEDAPEKEDAPKKEDAKEKDSSSDSD</sequence>
<dbReference type="SUPFAM" id="SSF56784">
    <property type="entry name" value="HAD-like"/>
    <property type="match status" value="1"/>
</dbReference>
<evidence type="ECO:0000256" key="4">
    <source>
        <dbReference type="ARBA" id="ARBA00022454"/>
    </source>
</evidence>
<evidence type="ECO:0000313" key="15">
    <source>
        <dbReference type="Proteomes" id="UP001428341"/>
    </source>
</evidence>
<dbReference type="CDD" id="cd07521">
    <property type="entry name" value="HAD_FCP1-like"/>
    <property type="match status" value="1"/>
</dbReference>
<feature type="compositionally biased region" description="Basic and acidic residues" evidence="11">
    <location>
        <begin position="1166"/>
        <end position="1195"/>
    </location>
</feature>
<name>A0AAP0LWJ2_9ROSI</name>
<dbReference type="GO" id="GO:0051321">
    <property type="term" value="P:meiotic cell cycle"/>
    <property type="evidence" value="ECO:0007669"/>
    <property type="project" value="UniProtKB-KW"/>
</dbReference>
<accession>A0AAP0LWJ2</accession>
<evidence type="ECO:0000259" key="13">
    <source>
        <dbReference type="PROSITE" id="PS50969"/>
    </source>
</evidence>
<dbReference type="SUPFAM" id="SSF46785">
    <property type="entry name" value="Winged helix' DNA-binding domain"/>
    <property type="match status" value="1"/>
</dbReference>
<feature type="domain" description="HORMA" evidence="12">
    <location>
        <begin position="400"/>
        <end position="613"/>
    </location>
</feature>
<evidence type="ECO:0000256" key="7">
    <source>
        <dbReference type="ARBA" id="ARBA00023242"/>
    </source>
</evidence>
<dbReference type="InterPro" id="IPR051294">
    <property type="entry name" value="HORMA_MeioticProgression"/>
</dbReference>
<dbReference type="InterPro" id="IPR011948">
    <property type="entry name" value="Dullard_phosphatase"/>
</dbReference>
<dbReference type="AlphaFoldDB" id="A0AAP0LWJ2"/>
<organism evidence="14 15">
    <name type="scientific">Citrus x changshan-huyou</name>
    <dbReference type="NCBI Taxonomy" id="2935761"/>
    <lineage>
        <taxon>Eukaryota</taxon>
        <taxon>Viridiplantae</taxon>
        <taxon>Streptophyta</taxon>
        <taxon>Embryophyta</taxon>
        <taxon>Tracheophyta</taxon>
        <taxon>Spermatophyta</taxon>
        <taxon>Magnoliopsida</taxon>
        <taxon>eudicotyledons</taxon>
        <taxon>Gunneridae</taxon>
        <taxon>Pentapetalae</taxon>
        <taxon>rosids</taxon>
        <taxon>malvids</taxon>
        <taxon>Sapindales</taxon>
        <taxon>Rutaceae</taxon>
        <taxon>Aurantioideae</taxon>
        <taxon>Citrus</taxon>
    </lineage>
</organism>
<evidence type="ECO:0000313" key="14">
    <source>
        <dbReference type="EMBL" id="KAK9188692.1"/>
    </source>
</evidence>
<dbReference type="GO" id="GO:0005634">
    <property type="term" value="C:nucleus"/>
    <property type="evidence" value="ECO:0007669"/>
    <property type="project" value="UniProtKB-SubCell"/>
</dbReference>
<dbReference type="GO" id="GO:0005694">
    <property type="term" value="C:chromosome"/>
    <property type="evidence" value="ECO:0007669"/>
    <property type="project" value="UniProtKB-SubCell"/>
</dbReference>
<keyword evidence="6" id="KW-0904">Protein phosphatase</keyword>
<dbReference type="SMART" id="SM00577">
    <property type="entry name" value="CPDc"/>
    <property type="match status" value="1"/>
</dbReference>
<feature type="compositionally biased region" description="Acidic residues" evidence="11">
    <location>
        <begin position="632"/>
        <end position="650"/>
    </location>
</feature>
<protein>
    <recommendedName>
        <fullName evidence="16">FCP1 homology domain-containing protein</fullName>
    </recommendedName>
</protein>
<dbReference type="EMBL" id="JBCGBO010000007">
    <property type="protein sequence ID" value="KAK9188692.1"/>
    <property type="molecule type" value="Genomic_DNA"/>
</dbReference>
<feature type="region of interest" description="Disordered" evidence="11">
    <location>
        <begin position="1"/>
        <end position="33"/>
    </location>
</feature>
<dbReference type="NCBIfam" id="TIGR02251">
    <property type="entry name" value="HIF-SF_euk"/>
    <property type="match status" value="1"/>
</dbReference>
<dbReference type="Gene3D" id="3.30.900.10">
    <property type="entry name" value="HORMA domain"/>
    <property type="match status" value="1"/>
</dbReference>
<feature type="region of interest" description="Disordered" evidence="11">
    <location>
        <begin position="597"/>
        <end position="650"/>
    </location>
</feature>
<evidence type="ECO:0000256" key="10">
    <source>
        <dbReference type="ARBA" id="ARBA00038355"/>
    </source>
</evidence>
<evidence type="ECO:0000256" key="2">
    <source>
        <dbReference type="ARBA" id="ARBA00004286"/>
    </source>
</evidence>
<dbReference type="InterPro" id="IPR008802">
    <property type="entry name" value="REF"/>
</dbReference>
<evidence type="ECO:0000256" key="9">
    <source>
        <dbReference type="ARBA" id="ARBA00037324"/>
    </source>
</evidence>
<evidence type="ECO:0000256" key="8">
    <source>
        <dbReference type="ARBA" id="ARBA00023254"/>
    </source>
</evidence>
<dbReference type="GO" id="GO:0004721">
    <property type="term" value="F:phosphoprotein phosphatase activity"/>
    <property type="evidence" value="ECO:0007669"/>
    <property type="project" value="UniProtKB-KW"/>
</dbReference>
<dbReference type="Pfam" id="PF05755">
    <property type="entry name" value="REF"/>
    <property type="match status" value="1"/>
</dbReference>
<dbReference type="InterPro" id="IPR003511">
    <property type="entry name" value="HORMA_dom"/>
</dbReference>
<evidence type="ECO:0000256" key="5">
    <source>
        <dbReference type="ARBA" id="ARBA00022801"/>
    </source>
</evidence>
<feature type="compositionally biased region" description="Polar residues" evidence="11">
    <location>
        <begin position="869"/>
        <end position="879"/>
    </location>
</feature>
<dbReference type="FunFam" id="3.40.50.1000:FF:000015">
    <property type="entry name" value="CTD small phosphatase-like protein 2"/>
    <property type="match status" value="1"/>
</dbReference>
<keyword evidence="8" id="KW-0469">Meiosis</keyword>
<dbReference type="InterPro" id="IPR036570">
    <property type="entry name" value="HORMA_dom_sf"/>
</dbReference>
<dbReference type="PANTHER" id="PTHR48225:SF7">
    <property type="entry name" value="MEIOSIS-SPECIFIC PROTEIN HOP1"/>
    <property type="match status" value="1"/>
</dbReference>
<evidence type="ECO:0000256" key="1">
    <source>
        <dbReference type="ARBA" id="ARBA00004123"/>
    </source>
</evidence>
<evidence type="ECO:0000256" key="11">
    <source>
        <dbReference type="SAM" id="MobiDB-lite"/>
    </source>
</evidence>
<dbReference type="Proteomes" id="UP001428341">
    <property type="component" value="Unassembled WGS sequence"/>
</dbReference>
<dbReference type="PROSITE" id="PS50815">
    <property type="entry name" value="HORMA"/>
    <property type="match status" value="1"/>
</dbReference>
<reference evidence="14 15" key="1">
    <citation type="submission" date="2024-05" db="EMBL/GenBank/DDBJ databases">
        <title>Haplotype-resolved chromosome-level genome assembly of Huyou (Citrus changshanensis).</title>
        <authorList>
            <person name="Miao C."/>
            <person name="Chen W."/>
            <person name="Wu Y."/>
            <person name="Wang L."/>
            <person name="Zhao S."/>
            <person name="Grierson D."/>
            <person name="Xu C."/>
            <person name="Chen K."/>
        </authorList>
    </citation>
    <scope>NUCLEOTIDE SEQUENCE [LARGE SCALE GENOMIC DNA]</scope>
    <source>
        <strain evidence="14">01-14</strain>
        <tissue evidence="14">Leaf</tissue>
    </source>
</reference>
<evidence type="ECO:0008006" key="16">
    <source>
        <dbReference type="Google" id="ProtNLM"/>
    </source>
</evidence>
<feature type="region of interest" description="Disordered" evidence="11">
    <location>
        <begin position="860"/>
        <end position="902"/>
    </location>
</feature>
<dbReference type="Pfam" id="PF03031">
    <property type="entry name" value="NIF"/>
    <property type="match status" value="1"/>
</dbReference>
<feature type="region of interest" description="Disordered" evidence="11">
    <location>
        <begin position="1164"/>
        <end position="1195"/>
    </location>
</feature>
<dbReference type="InterPro" id="IPR023214">
    <property type="entry name" value="HAD_sf"/>
</dbReference>
<dbReference type="Gene3D" id="3.40.50.1000">
    <property type="entry name" value="HAD superfamily/HAD-like"/>
    <property type="match status" value="1"/>
</dbReference>
<proteinExistence type="inferred from homology"/>
<dbReference type="InterPro" id="IPR036412">
    <property type="entry name" value="HAD-like_sf"/>
</dbReference>
<feature type="domain" description="FCP1 homology" evidence="13">
    <location>
        <begin position="207"/>
        <end position="366"/>
    </location>
</feature>
<dbReference type="PROSITE" id="PS50969">
    <property type="entry name" value="FCP1"/>
    <property type="match status" value="1"/>
</dbReference>
<keyword evidence="7" id="KW-0539">Nucleus</keyword>
<dbReference type="InterPro" id="IPR036390">
    <property type="entry name" value="WH_DNA-bd_sf"/>
</dbReference>
<comment type="caution">
    <text evidence="14">The sequence shown here is derived from an EMBL/GenBank/DDBJ whole genome shotgun (WGS) entry which is preliminary data.</text>
</comment>
<evidence type="ECO:0000256" key="6">
    <source>
        <dbReference type="ARBA" id="ARBA00022912"/>
    </source>
</evidence>
<evidence type="ECO:0000256" key="3">
    <source>
        <dbReference type="ARBA" id="ARBA00009737"/>
    </source>
</evidence>
<keyword evidence="15" id="KW-1185">Reference proteome</keyword>
<evidence type="ECO:0000259" key="12">
    <source>
        <dbReference type="PROSITE" id="PS50815"/>
    </source>
</evidence>
<keyword evidence="5" id="KW-0378">Hydrolase</keyword>
<comment type="subcellular location">
    <subcellularLocation>
        <location evidence="2">Chromosome</location>
    </subcellularLocation>
    <subcellularLocation>
        <location evidence="1">Nucleus</location>
    </subcellularLocation>
</comment>
<comment type="similarity">
    <text evidence="10">Belongs to the CTDSPL2 family.</text>
</comment>
<comment type="function">
    <text evidence="9">Probable phosphatase.</text>
</comment>
<dbReference type="InterPro" id="IPR004274">
    <property type="entry name" value="FCP1_dom"/>
</dbReference>
<dbReference type="Pfam" id="PF02301">
    <property type="entry name" value="HORMA"/>
    <property type="match status" value="1"/>
</dbReference>
<comment type="similarity">
    <text evidence="3">Belongs to the REF/SRPP family.</text>
</comment>
<dbReference type="SUPFAM" id="SSF56019">
    <property type="entry name" value="The spindle assembly checkpoint protein mad2"/>
    <property type="match status" value="1"/>
</dbReference>
<keyword evidence="4" id="KW-0158">Chromosome</keyword>
<gene>
    <name evidence="14" type="ORF">WN944_020097</name>
</gene>
<dbReference type="PANTHER" id="PTHR48225">
    <property type="entry name" value="HORMA DOMAIN-CONTAINING PROTEIN 1"/>
    <property type="match status" value="1"/>
</dbReference>